<evidence type="ECO:0000313" key="7">
    <source>
        <dbReference type="EMBL" id="PUZ47217.1"/>
    </source>
</evidence>
<dbReference type="STRING" id="1504633.A0A2T7CV46"/>
<gene>
    <name evidence="7" type="ORF">GQ55_7G146500</name>
</gene>
<keyword evidence="4 5" id="KW-0833">Ubl conjugation pathway</keyword>
<evidence type="ECO:0000256" key="5">
    <source>
        <dbReference type="RuleBase" id="RU369093"/>
    </source>
</evidence>
<dbReference type="InterPro" id="IPR013083">
    <property type="entry name" value="Znf_RING/FYVE/PHD"/>
</dbReference>
<dbReference type="EMBL" id="CM009755">
    <property type="protein sequence ID" value="PUZ47217.1"/>
    <property type="molecule type" value="Genomic_DNA"/>
</dbReference>
<dbReference type="Pfam" id="PF25598">
    <property type="entry name" value="ARM_PUB"/>
    <property type="match status" value="1"/>
</dbReference>
<dbReference type="PANTHER" id="PTHR22849">
    <property type="entry name" value="WDSAM1 PROTEIN"/>
    <property type="match status" value="1"/>
</dbReference>
<reference evidence="7 8" key="1">
    <citation type="submission" date="2018-04" db="EMBL/GenBank/DDBJ databases">
        <title>WGS assembly of Panicum hallii var. hallii HAL2.</title>
        <authorList>
            <person name="Lovell J."/>
            <person name="Jenkins J."/>
            <person name="Lowry D."/>
            <person name="Mamidi S."/>
            <person name="Sreedasyam A."/>
            <person name="Weng X."/>
            <person name="Barry K."/>
            <person name="Bonette J."/>
            <person name="Campitelli B."/>
            <person name="Daum C."/>
            <person name="Gordon S."/>
            <person name="Gould B."/>
            <person name="Lipzen A."/>
            <person name="MacQueen A."/>
            <person name="Palacio-Mejia J."/>
            <person name="Plott C."/>
            <person name="Shakirov E."/>
            <person name="Shu S."/>
            <person name="Yoshinaga Y."/>
            <person name="Zane M."/>
            <person name="Rokhsar D."/>
            <person name="Grimwood J."/>
            <person name="Schmutz J."/>
            <person name="Juenger T."/>
        </authorList>
    </citation>
    <scope>NUCLEOTIDE SEQUENCE [LARGE SCALE GENOMIC DNA]</scope>
    <source>
        <strain evidence="8">cv. HAL2</strain>
    </source>
</reference>
<evidence type="ECO:0000256" key="4">
    <source>
        <dbReference type="ARBA" id="ARBA00022786"/>
    </source>
</evidence>
<evidence type="ECO:0000256" key="1">
    <source>
        <dbReference type="ARBA" id="ARBA00000900"/>
    </source>
</evidence>
<feature type="domain" description="U-box" evidence="6">
    <location>
        <begin position="2"/>
        <end position="76"/>
    </location>
</feature>
<dbReference type="PANTHER" id="PTHR22849:SF103">
    <property type="entry name" value="U-BOX DOMAIN-CONTAINING PROTEIN"/>
    <property type="match status" value="1"/>
</dbReference>
<dbReference type="Gene3D" id="3.30.40.10">
    <property type="entry name" value="Zinc/RING finger domain, C3HC4 (zinc finger)"/>
    <property type="match status" value="1"/>
</dbReference>
<dbReference type="GO" id="GO:0061630">
    <property type="term" value="F:ubiquitin protein ligase activity"/>
    <property type="evidence" value="ECO:0007669"/>
    <property type="project" value="UniProtKB-UniRule"/>
</dbReference>
<evidence type="ECO:0000256" key="2">
    <source>
        <dbReference type="ARBA" id="ARBA00004906"/>
    </source>
</evidence>
<keyword evidence="3 5" id="KW-0808">Transferase</keyword>
<comment type="function">
    <text evidence="5">Functions as an E3 ubiquitin ligase.</text>
</comment>
<dbReference type="Proteomes" id="UP000244336">
    <property type="component" value="Chromosome 7"/>
</dbReference>
<dbReference type="InterPro" id="IPR016024">
    <property type="entry name" value="ARM-type_fold"/>
</dbReference>
<dbReference type="SUPFAM" id="SSF48371">
    <property type="entry name" value="ARM repeat"/>
    <property type="match status" value="1"/>
</dbReference>
<dbReference type="Pfam" id="PF04564">
    <property type="entry name" value="U-box"/>
    <property type="match status" value="1"/>
</dbReference>
<dbReference type="UniPathway" id="UPA00143"/>
<dbReference type="InterPro" id="IPR058678">
    <property type="entry name" value="ARM_PUB"/>
</dbReference>
<dbReference type="FunFam" id="3.30.40.10:FF:000442">
    <property type="entry name" value="RING-type E3 ubiquitin transferase"/>
    <property type="match status" value="1"/>
</dbReference>
<dbReference type="SUPFAM" id="SSF57850">
    <property type="entry name" value="RING/U-box"/>
    <property type="match status" value="1"/>
</dbReference>
<evidence type="ECO:0000256" key="3">
    <source>
        <dbReference type="ARBA" id="ARBA00022679"/>
    </source>
</evidence>
<dbReference type="GO" id="GO:0016567">
    <property type="term" value="P:protein ubiquitination"/>
    <property type="evidence" value="ECO:0007669"/>
    <property type="project" value="UniProtKB-UniRule"/>
</dbReference>
<dbReference type="Gene3D" id="1.25.10.10">
    <property type="entry name" value="Leucine-rich Repeat Variant"/>
    <property type="match status" value="2"/>
</dbReference>
<dbReference type="InterPro" id="IPR045210">
    <property type="entry name" value="RING-Ubox_PUB"/>
</dbReference>
<dbReference type="SMART" id="SM00504">
    <property type="entry name" value="Ubox"/>
    <property type="match status" value="1"/>
</dbReference>
<dbReference type="CDD" id="cd16664">
    <property type="entry name" value="RING-Ubox_PUB"/>
    <property type="match status" value="1"/>
</dbReference>
<protein>
    <recommendedName>
        <fullName evidence="5 6">U-box domain-containing protein</fullName>
        <ecNumber evidence="5">2.3.2.27</ecNumber>
    </recommendedName>
    <alternativeName>
        <fullName evidence="5">RING-type E3 ubiquitin transferase PUB</fullName>
    </alternativeName>
</protein>
<dbReference type="OrthoDB" id="10064100at2759"/>
<keyword evidence="8" id="KW-1185">Reference proteome</keyword>
<dbReference type="InterPro" id="IPR045185">
    <property type="entry name" value="PUB22/23/24-like"/>
</dbReference>
<evidence type="ECO:0000313" key="8">
    <source>
        <dbReference type="Proteomes" id="UP000244336"/>
    </source>
</evidence>
<dbReference type="InterPro" id="IPR011989">
    <property type="entry name" value="ARM-like"/>
</dbReference>
<dbReference type="InterPro" id="IPR003613">
    <property type="entry name" value="Ubox_domain"/>
</dbReference>
<comment type="pathway">
    <text evidence="2 5">Protein modification; protein ubiquitination.</text>
</comment>
<dbReference type="EC" id="2.3.2.27" evidence="5"/>
<sequence>MSIPHLFRCPISLDIFTDPVTLCTGQTYDRPCIERWLAAGHRTCPVTMQPLGDAVLVPNRTLRHLIERWLSADQQVPEPTAADDDHAEEPSLAALKRCLQSGAGAGANAKVAALKKVATLASESDVGRACMLQLGFLPVLLQLVFHAPAPWDLSEQEELALQCALSLLPSSPTSPQHGCLNMLKTEASLTSLVWLLERGRARVRAGLCRLLETIATAAATRELAIAAAASPRVWRALLPLLHHGDERVSGAAVRAVAAVCCAAEPARGSAVHHGAVPELLKCLSWASAGKGGGAAAAAASSALAALEALAASEAGRRAVAREPGAVRALVRHVFMMSSSNEGSEHAVAALLVVCRESRAARSEAAGAGVVTQVLLLLQSQCGTRAKTKARSLLKLFRSMCSNQARGLG</sequence>
<proteinExistence type="predicted"/>
<evidence type="ECO:0000259" key="6">
    <source>
        <dbReference type="PROSITE" id="PS51698"/>
    </source>
</evidence>
<organism evidence="7 8">
    <name type="scientific">Panicum hallii var. hallii</name>
    <dbReference type="NCBI Taxonomy" id="1504633"/>
    <lineage>
        <taxon>Eukaryota</taxon>
        <taxon>Viridiplantae</taxon>
        <taxon>Streptophyta</taxon>
        <taxon>Embryophyta</taxon>
        <taxon>Tracheophyta</taxon>
        <taxon>Spermatophyta</taxon>
        <taxon>Magnoliopsida</taxon>
        <taxon>Liliopsida</taxon>
        <taxon>Poales</taxon>
        <taxon>Poaceae</taxon>
        <taxon>PACMAD clade</taxon>
        <taxon>Panicoideae</taxon>
        <taxon>Panicodae</taxon>
        <taxon>Paniceae</taxon>
        <taxon>Panicinae</taxon>
        <taxon>Panicum</taxon>
        <taxon>Panicum sect. Panicum</taxon>
    </lineage>
</organism>
<dbReference type="AlphaFoldDB" id="A0A2T7CV46"/>
<name>A0A2T7CV46_9POAL</name>
<dbReference type="Gramene" id="PUZ47217">
    <property type="protein sequence ID" value="PUZ47217"/>
    <property type="gene ID" value="GQ55_7G146500"/>
</dbReference>
<accession>A0A2T7CV46</accession>
<dbReference type="PROSITE" id="PS51698">
    <property type="entry name" value="U_BOX"/>
    <property type="match status" value="1"/>
</dbReference>
<comment type="catalytic activity">
    <reaction evidence="1 5">
        <text>S-ubiquitinyl-[E2 ubiquitin-conjugating enzyme]-L-cysteine + [acceptor protein]-L-lysine = [E2 ubiquitin-conjugating enzyme]-L-cysteine + N(6)-ubiquitinyl-[acceptor protein]-L-lysine.</text>
        <dbReference type="EC" id="2.3.2.27"/>
    </reaction>
</comment>